<dbReference type="InterPro" id="IPR022024">
    <property type="entry name" value="DUF3602"/>
</dbReference>
<dbReference type="Proteomes" id="UP001642405">
    <property type="component" value="Unassembled WGS sequence"/>
</dbReference>
<accession>A0ABP0BHV9</accession>
<dbReference type="InterPro" id="IPR053203">
    <property type="entry name" value="Cisplatin_resist-associated"/>
</dbReference>
<sequence>MTGHLASHGRGGAGNMADSTKSPKLMPKDLETPFLRTSVVTTGRGGTGNMARNTDPKETRVLQDVEPVVRRQSQGASHAGRGGAGNVFKAGSADAEAAAAAAGSSAVADDAAAPSSASSTTQRNSNEATKKPRSPTHRPEPEKSLATKGKEWLLGKK</sequence>
<evidence type="ECO:0000256" key="1">
    <source>
        <dbReference type="SAM" id="MobiDB-lite"/>
    </source>
</evidence>
<feature type="compositionally biased region" description="Basic and acidic residues" evidence="1">
    <location>
        <begin position="137"/>
        <end position="157"/>
    </location>
</feature>
<dbReference type="PANTHER" id="PTHR34693:SF1">
    <property type="entry name" value="PROTEIN PAR32"/>
    <property type="match status" value="1"/>
</dbReference>
<reference evidence="2 3" key="1">
    <citation type="submission" date="2024-01" db="EMBL/GenBank/DDBJ databases">
        <authorList>
            <person name="Allen C."/>
            <person name="Tagirdzhanova G."/>
        </authorList>
    </citation>
    <scope>NUCLEOTIDE SEQUENCE [LARGE SCALE GENOMIC DNA]</scope>
</reference>
<gene>
    <name evidence="2" type="ORF">SCUCBS95973_003738</name>
</gene>
<comment type="caution">
    <text evidence="2">The sequence shown here is derived from an EMBL/GenBank/DDBJ whole genome shotgun (WGS) entry which is preliminary data.</text>
</comment>
<protein>
    <submittedName>
        <fullName evidence="2">Uncharacterized protein</fullName>
    </submittedName>
</protein>
<evidence type="ECO:0000313" key="3">
    <source>
        <dbReference type="Proteomes" id="UP001642405"/>
    </source>
</evidence>
<dbReference type="PANTHER" id="PTHR34693">
    <property type="entry name" value="PROTEIN PAR32"/>
    <property type="match status" value="1"/>
</dbReference>
<feature type="compositionally biased region" description="Basic and acidic residues" evidence="1">
    <location>
        <begin position="54"/>
        <end position="69"/>
    </location>
</feature>
<name>A0ABP0BHV9_9PEZI</name>
<feature type="compositionally biased region" description="Low complexity" evidence="1">
    <location>
        <begin position="90"/>
        <end position="119"/>
    </location>
</feature>
<dbReference type="EMBL" id="CAWUHB010000017">
    <property type="protein sequence ID" value="CAK7219198.1"/>
    <property type="molecule type" value="Genomic_DNA"/>
</dbReference>
<feature type="region of interest" description="Disordered" evidence="1">
    <location>
        <begin position="1"/>
        <end position="157"/>
    </location>
</feature>
<dbReference type="Pfam" id="PF12223">
    <property type="entry name" value="DUF3602"/>
    <property type="match status" value="1"/>
</dbReference>
<organism evidence="2 3">
    <name type="scientific">Sporothrix curviconia</name>
    <dbReference type="NCBI Taxonomy" id="1260050"/>
    <lineage>
        <taxon>Eukaryota</taxon>
        <taxon>Fungi</taxon>
        <taxon>Dikarya</taxon>
        <taxon>Ascomycota</taxon>
        <taxon>Pezizomycotina</taxon>
        <taxon>Sordariomycetes</taxon>
        <taxon>Sordariomycetidae</taxon>
        <taxon>Ophiostomatales</taxon>
        <taxon>Ophiostomataceae</taxon>
        <taxon>Sporothrix</taxon>
    </lineage>
</organism>
<evidence type="ECO:0000313" key="2">
    <source>
        <dbReference type="EMBL" id="CAK7219198.1"/>
    </source>
</evidence>
<keyword evidence="3" id="KW-1185">Reference proteome</keyword>
<proteinExistence type="predicted"/>